<evidence type="ECO:0000256" key="3">
    <source>
        <dbReference type="ARBA" id="ARBA00022833"/>
    </source>
</evidence>
<feature type="compositionally biased region" description="Low complexity" evidence="5">
    <location>
        <begin position="178"/>
        <end position="190"/>
    </location>
</feature>
<feature type="compositionally biased region" description="Low complexity" evidence="5">
    <location>
        <begin position="253"/>
        <end position="267"/>
    </location>
</feature>
<dbReference type="SUPFAM" id="SSF53098">
    <property type="entry name" value="Ribonuclease H-like"/>
    <property type="match status" value="1"/>
</dbReference>
<feature type="domain" description="C3H1-type" evidence="6">
    <location>
        <begin position="344"/>
        <end position="371"/>
    </location>
</feature>
<feature type="compositionally biased region" description="Low complexity" evidence="5">
    <location>
        <begin position="31"/>
        <end position="54"/>
    </location>
</feature>
<feature type="compositionally biased region" description="Polar residues" evidence="5">
    <location>
        <begin position="86"/>
        <end position="98"/>
    </location>
</feature>
<evidence type="ECO:0000313" key="7">
    <source>
        <dbReference type="EMBL" id="KAL3760258.1"/>
    </source>
</evidence>
<dbReference type="InterPro" id="IPR036397">
    <property type="entry name" value="RNaseH_sf"/>
</dbReference>
<evidence type="ECO:0000259" key="6">
    <source>
        <dbReference type="PROSITE" id="PS50103"/>
    </source>
</evidence>
<feature type="region of interest" description="Disordered" evidence="5">
    <location>
        <begin position="1"/>
        <end position="67"/>
    </location>
</feature>
<feature type="compositionally biased region" description="Low complexity" evidence="5">
    <location>
        <begin position="298"/>
        <end position="337"/>
    </location>
</feature>
<feature type="region of interest" description="Disordered" evidence="5">
    <location>
        <begin position="82"/>
        <end position="111"/>
    </location>
</feature>
<accession>A0ABD3M920</accession>
<evidence type="ECO:0000313" key="8">
    <source>
        <dbReference type="Proteomes" id="UP001530293"/>
    </source>
</evidence>
<dbReference type="AlphaFoldDB" id="A0ABD3M920"/>
<evidence type="ECO:0000256" key="1">
    <source>
        <dbReference type="ARBA" id="ARBA00022723"/>
    </source>
</evidence>
<dbReference type="InterPro" id="IPR036855">
    <property type="entry name" value="Znf_CCCH_sf"/>
</dbReference>
<dbReference type="Gene3D" id="4.10.1000.10">
    <property type="entry name" value="Zinc finger, CCCH-type"/>
    <property type="match status" value="1"/>
</dbReference>
<name>A0ABD3M920_9STRA</name>
<dbReference type="PROSITE" id="PS50103">
    <property type="entry name" value="ZF_C3H1"/>
    <property type="match status" value="1"/>
</dbReference>
<feature type="region of interest" description="Disordered" evidence="5">
    <location>
        <begin position="369"/>
        <end position="416"/>
    </location>
</feature>
<feature type="compositionally biased region" description="Basic and acidic residues" evidence="5">
    <location>
        <begin position="228"/>
        <end position="237"/>
    </location>
</feature>
<dbReference type="InterPro" id="IPR013520">
    <property type="entry name" value="Ribonucl_H"/>
</dbReference>
<evidence type="ECO:0000256" key="2">
    <source>
        <dbReference type="ARBA" id="ARBA00022771"/>
    </source>
</evidence>
<reference evidence="7 8" key="1">
    <citation type="submission" date="2024-10" db="EMBL/GenBank/DDBJ databases">
        <title>Updated reference genomes for cyclostephanoid diatoms.</title>
        <authorList>
            <person name="Roberts W.R."/>
            <person name="Alverson A.J."/>
        </authorList>
    </citation>
    <scope>NUCLEOTIDE SEQUENCE [LARGE SCALE GENOMIC DNA]</scope>
    <source>
        <strain evidence="7 8">AJA232-27</strain>
    </source>
</reference>
<feature type="compositionally biased region" description="Basic and acidic residues" evidence="5">
    <location>
        <begin position="164"/>
        <end position="176"/>
    </location>
</feature>
<gene>
    <name evidence="7" type="ORF">ACHAWU_006256</name>
</gene>
<feature type="compositionally biased region" description="Low complexity" evidence="5">
    <location>
        <begin position="134"/>
        <end position="162"/>
    </location>
</feature>
<sequence length="783" mass="84046">MAWNGRNESILGSKPISPLAADPTPKQVVDSSSSTTNAASSTESSTKTKPTSAATPPPPNAWNGRNTKIMEVRDNNISKEREVVAGSTTTTPLKANSNGKKEISKSASTAATKTNTPVVMMSVISKKPGEVVVNPTSCSSSTTTAISSTSPTSSSNNSNSNNIKVDDVKRHSKEDETTNSTSGSSTTNTTIEEDPTPALLEGNVVTTTVAVTEASSSNSKNSNNNNTEKVDSEEKKNSPPSSTNADVKLPPRSNSSGNMSNNSSNHRQNNHHHQQQQGRNNATSSESNHHVRRGNHRGGSSSGSRGNSNSNNTNSNHQSSGKNNNNNASRGNAASNGGRRRVNKSEMPICSFFLQGQCTRGTSCNFRHDPTAQQLPASSTPNNNNSMNTTVSAVVSPSNSQHRSSTRHPPAPVSNNNNQYMNAMATSFVPNKRVFDPYKARAIQMAKEAQDAEDRSSFASPTTIAKQISGEVEGTGGAISEEKKTEEIEDPPFFSIDVECVATGYGSCARGTNDGCGNEGRNREGVPSFQFNDRSHRYPGRVAMVDSDGNVVADIIIRPPKDGAGVLSYLTPLTGLTAEICLGPDAMSLEEAVDVIKAALPKNGVIIGQAIDHDVQWLGLTAGKDFDRIVDISEIFRQRMPSVLNEAVNAIKEKEEGGGAATDGSEEDKSSDKYLGFATRYRHFSLRHVCLNLLGEDIQSGIHDPIVDAKYSLLLFHKYRNSSVTQLRIVRDGLHRAPVTPGFAAEKTPVIEGVCVSRAGYPYKRAARKIWRWYSALKNDRQH</sequence>
<keyword evidence="2 4" id="KW-0863">Zinc-finger</keyword>
<evidence type="ECO:0000256" key="4">
    <source>
        <dbReference type="PROSITE-ProRule" id="PRU00723"/>
    </source>
</evidence>
<dbReference type="EMBL" id="JALLBG020000189">
    <property type="protein sequence ID" value="KAL3760258.1"/>
    <property type="molecule type" value="Genomic_DNA"/>
</dbReference>
<feature type="region of interest" description="Disordered" evidence="5">
    <location>
        <begin position="449"/>
        <end position="488"/>
    </location>
</feature>
<feature type="zinc finger region" description="C3H1-type" evidence="4">
    <location>
        <begin position="344"/>
        <end position="371"/>
    </location>
</feature>
<feature type="compositionally biased region" description="Low complexity" evidence="5">
    <location>
        <begin position="376"/>
        <end position="396"/>
    </location>
</feature>
<dbReference type="SMART" id="SM00356">
    <property type="entry name" value="ZnF_C3H1"/>
    <property type="match status" value="1"/>
</dbReference>
<dbReference type="Gene3D" id="3.30.420.10">
    <property type="entry name" value="Ribonuclease H-like superfamily/Ribonuclease H"/>
    <property type="match status" value="1"/>
</dbReference>
<dbReference type="SUPFAM" id="SSF90229">
    <property type="entry name" value="CCCH zinc finger"/>
    <property type="match status" value="1"/>
</dbReference>
<feature type="compositionally biased region" description="Low complexity" evidence="5">
    <location>
        <begin position="203"/>
        <end position="226"/>
    </location>
</feature>
<keyword evidence="1 4" id="KW-0479">Metal-binding</keyword>
<protein>
    <recommendedName>
        <fullName evidence="6">C3H1-type domain-containing protein</fullName>
    </recommendedName>
</protein>
<keyword evidence="8" id="KW-1185">Reference proteome</keyword>
<organism evidence="7 8">
    <name type="scientific">Discostella pseudostelligera</name>
    <dbReference type="NCBI Taxonomy" id="259834"/>
    <lineage>
        <taxon>Eukaryota</taxon>
        <taxon>Sar</taxon>
        <taxon>Stramenopiles</taxon>
        <taxon>Ochrophyta</taxon>
        <taxon>Bacillariophyta</taxon>
        <taxon>Coscinodiscophyceae</taxon>
        <taxon>Thalassiosirophycidae</taxon>
        <taxon>Stephanodiscales</taxon>
        <taxon>Stephanodiscaceae</taxon>
        <taxon>Discostella</taxon>
    </lineage>
</organism>
<keyword evidence="3 4" id="KW-0862">Zinc</keyword>
<feature type="compositionally biased region" description="Polar residues" evidence="5">
    <location>
        <begin position="457"/>
        <end position="466"/>
    </location>
</feature>
<dbReference type="SMART" id="SM00479">
    <property type="entry name" value="EXOIII"/>
    <property type="match status" value="1"/>
</dbReference>
<comment type="caution">
    <text evidence="7">The sequence shown here is derived from an EMBL/GenBank/DDBJ whole genome shotgun (WGS) entry which is preliminary data.</text>
</comment>
<dbReference type="InterPro" id="IPR012337">
    <property type="entry name" value="RNaseH-like_sf"/>
</dbReference>
<dbReference type="GO" id="GO:0008270">
    <property type="term" value="F:zinc ion binding"/>
    <property type="evidence" value="ECO:0007669"/>
    <property type="project" value="UniProtKB-KW"/>
</dbReference>
<feature type="region of interest" description="Disordered" evidence="5">
    <location>
        <begin position="128"/>
        <end position="341"/>
    </location>
</feature>
<dbReference type="Proteomes" id="UP001530293">
    <property type="component" value="Unassembled WGS sequence"/>
</dbReference>
<dbReference type="Pfam" id="PF18044">
    <property type="entry name" value="zf-CCCH_4"/>
    <property type="match status" value="1"/>
</dbReference>
<evidence type="ECO:0000256" key="5">
    <source>
        <dbReference type="SAM" id="MobiDB-lite"/>
    </source>
</evidence>
<dbReference type="InterPro" id="IPR041367">
    <property type="entry name" value="Znf-CCCH_4"/>
</dbReference>
<proteinExistence type="predicted"/>
<dbReference type="InterPro" id="IPR000571">
    <property type="entry name" value="Znf_CCCH"/>
</dbReference>